<organism evidence="2 3">
    <name type="scientific">Falsihalocynthiibacter arcticus</name>
    <dbReference type="NCBI Taxonomy" id="1579316"/>
    <lineage>
        <taxon>Bacteria</taxon>
        <taxon>Pseudomonadati</taxon>
        <taxon>Pseudomonadota</taxon>
        <taxon>Alphaproteobacteria</taxon>
        <taxon>Rhodobacterales</taxon>
        <taxon>Roseobacteraceae</taxon>
        <taxon>Falsihalocynthiibacter</taxon>
    </lineage>
</organism>
<feature type="signal peptide" evidence="1">
    <location>
        <begin position="1"/>
        <end position="18"/>
    </location>
</feature>
<proteinExistence type="predicted"/>
<dbReference type="RefSeq" id="WP_052274903.1">
    <property type="nucleotide sequence ID" value="NZ_CP014327.1"/>
</dbReference>
<evidence type="ECO:0000313" key="2">
    <source>
        <dbReference type="EMBL" id="AML50858.1"/>
    </source>
</evidence>
<dbReference type="AlphaFoldDB" id="A0A126UXR3"/>
<dbReference type="InterPro" id="IPR029058">
    <property type="entry name" value="AB_hydrolase_fold"/>
</dbReference>
<dbReference type="STRING" id="1579316.RC74_05800"/>
<dbReference type="PANTHER" id="PTHR36513:SF1">
    <property type="entry name" value="TRANSMEMBRANE PROTEIN"/>
    <property type="match status" value="1"/>
</dbReference>
<dbReference type="InterPro" id="IPR014586">
    <property type="entry name" value="UCP033909"/>
</dbReference>
<evidence type="ECO:0008006" key="4">
    <source>
        <dbReference type="Google" id="ProtNLM"/>
    </source>
</evidence>
<dbReference type="KEGG" id="hat:RC74_05800"/>
<dbReference type="PIRSF" id="PIRSF033909">
    <property type="entry name" value="UCP033909"/>
    <property type="match status" value="1"/>
</dbReference>
<name>A0A126UXR3_9RHOB</name>
<keyword evidence="1" id="KW-0732">Signal</keyword>
<dbReference type="Pfam" id="PF05990">
    <property type="entry name" value="DUF900"/>
    <property type="match status" value="1"/>
</dbReference>
<dbReference type="InterPro" id="IPR010297">
    <property type="entry name" value="DUF900_hydrolase"/>
</dbReference>
<evidence type="ECO:0000256" key="1">
    <source>
        <dbReference type="SAM" id="SignalP"/>
    </source>
</evidence>
<keyword evidence="3" id="KW-1185">Reference proteome</keyword>
<dbReference type="Gene3D" id="3.40.50.1820">
    <property type="entry name" value="alpha/beta hydrolase"/>
    <property type="match status" value="1"/>
</dbReference>
<protein>
    <recommendedName>
        <fullName evidence="4">Esterase</fullName>
    </recommendedName>
</protein>
<feature type="chain" id="PRO_5007443535" description="Esterase" evidence="1">
    <location>
        <begin position="19"/>
        <end position="365"/>
    </location>
</feature>
<reference evidence="2 3" key="1">
    <citation type="submission" date="2016-02" db="EMBL/GenBank/DDBJ databases">
        <title>Complete genome sequence of Halocynthiibacter arcticus PAMC 20958t from arctic marine sediment.</title>
        <authorList>
            <person name="Lee Y.M."/>
            <person name="Baek K."/>
            <person name="Lee H.K."/>
            <person name="Shin S.C."/>
        </authorList>
    </citation>
    <scope>NUCLEOTIDE SEQUENCE [LARGE SCALE GENOMIC DNA]</scope>
    <source>
        <strain evidence="2">PAMC 20958</strain>
    </source>
</reference>
<accession>A0A126UXR3</accession>
<evidence type="ECO:0000313" key="3">
    <source>
        <dbReference type="Proteomes" id="UP000070371"/>
    </source>
</evidence>
<dbReference type="PANTHER" id="PTHR36513">
    <property type="entry name" value="ABC TRANSMEMBRANE TYPE-1 DOMAIN-CONTAINING PROTEIN"/>
    <property type="match status" value="1"/>
</dbReference>
<gene>
    <name evidence="2" type="ORF">RC74_05800</name>
</gene>
<dbReference type="EMBL" id="CP014327">
    <property type="protein sequence ID" value="AML50858.1"/>
    <property type="molecule type" value="Genomic_DNA"/>
</dbReference>
<dbReference type="PROSITE" id="PS51257">
    <property type="entry name" value="PROKAR_LIPOPROTEIN"/>
    <property type="match status" value="1"/>
</dbReference>
<dbReference type="Proteomes" id="UP000070371">
    <property type="component" value="Chromosome"/>
</dbReference>
<sequence length="365" mass="39725">MRVLFALWLVVLSGCAIQNDLSYTDRADVGAVVPIYVGTTRNPTNDGTFNSSLADATNYVRYDVSIPPLHEPGKIEWPLGKTPNPEKNFAVTAKYTYADDTAFKASLRKQIIEKSPVKKRVYVYVHGFYNTFGDGLYRAAQISNDFSVNAVVTHFAWPSTGSAFGYAHDRDAVLTARDSFQEFLETVKDAGASEIVIVAHSLGAALTMETLRSIAIEDEGAVTRMIKGVALIAPDLDVDLFVSQASRIGKLPDFFVIFTSSRDRALQLSARVSGETARLGNIQDVTPIAHLETVVWDISALDGIQKSNHLAAFENPEALEFIQLIQGREAVLSVSGKTLPGPFPSVAISINNLTRIVLSPESANN</sequence>
<dbReference type="SUPFAM" id="SSF53474">
    <property type="entry name" value="alpha/beta-Hydrolases"/>
    <property type="match status" value="1"/>
</dbReference>
<dbReference type="OrthoDB" id="9797755at2"/>